<dbReference type="STRING" id="112090.W4GEJ5"/>
<feature type="compositionally biased region" description="Polar residues" evidence="1">
    <location>
        <begin position="108"/>
        <end position="118"/>
    </location>
</feature>
<proteinExistence type="predicted"/>
<feature type="compositionally biased region" description="Polar residues" evidence="1">
    <location>
        <begin position="239"/>
        <end position="249"/>
    </location>
</feature>
<dbReference type="EMBL" id="KI913132">
    <property type="protein sequence ID" value="ETV77691.1"/>
    <property type="molecule type" value="Genomic_DNA"/>
</dbReference>
<evidence type="ECO:0000313" key="2">
    <source>
        <dbReference type="EMBL" id="ETV77691.1"/>
    </source>
</evidence>
<sequence length="307" mass="33808">MHGDDILDDVSIAAEADGAIRTLTGGSKTKASPSADVVGRWSSSGLNRPSTAPPKRFQPPSAVGTHCLDGQLQNPSTRLHLNTSHSRPASAKPRPTATPGGVIHGTHAVTTTSKQGQDTFRPISAPSNRNLSVSKVYLKKAANDKRARERDFATELFQEKADYERKIALKIGQANKLMRRHNIPKVYSQTKNRDNFILVKVVEGHHERVMSADVFLREFDKVATELVSQRETGGDTHISDNNNYPSTASAKPAKARMHSKKDIQDGLRLVLKGTIELTAILEEQLFELQRKGWNTTNQYAGRNSNIQ</sequence>
<evidence type="ECO:0000256" key="1">
    <source>
        <dbReference type="SAM" id="MobiDB-lite"/>
    </source>
</evidence>
<gene>
    <name evidence="2" type="ORF">H257_08574</name>
</gene>
<feature type="compositionally biased region" description="Polar residues" evidence="1">
    <location>
        <begin position="71"/>
        <end position="87"/>
    </location>
</feature>
<dbReference type="AlphaFoldDB" id="W4GEJ5"/>
<dbReference type="GeneID" id="20810570"/>
<organism evidence="2">
    <name type="scientific">Aphanomyces astaci</name>
    <name type="common">Crayfish plague agent</name>
    <dbReference type="NCBI Taxonomy" id="112090"/>
    <lineage>
        <taxon>Eukaryota</taxon>
        <taxon>Sar</taxon>
        <taxon>Stramenopiles</taxon>
        <taxon>Oomycota</taxon>
        <taxon>Saprolegniomycetes</taxon>
        <taxon>Saprolegniales</taxon>
        <taxon>Verrucalvaceae</taxon>
        <taxon>Aphanomyces</taxon>
    </lineage>
</organism>
<dbReference type="VEuPathDB" id="FungiDB:H257_08574"/>
<feature type="region of interest" description="Disordered" evidence="1">
    <location>
        <begin position="24"/>
        <end position="126"/>
    </location>
</feature>
<name>W4GEJ5_APHAT</name>
<feature type="region of interest" description="Disordered" evidence="1">
    <location>
        <begin position="230"/>
        <end position="258"/>
    </location>
</feature>
<accession>W4GEJ5</accession>
<feature type="compositionally biased region" description="Polar residues" evidence="1">
    <location>
        <begin position="41"/>
        <end position="50"/>
    </location>
</feature>
<protein>
    <submittedName>
        <fullName evidence="2">Uncharacterized protein</fullName>
    </submittedName>
</protein>
<reference evidence="2" key="1">
    <citation type="submission" date="2013-12" db="EMBL/GenBank/DDBJ databases">
        <title>The Genome Sequence of Aphanomyces astaci APO3.</title>
        <authorList>
            <consortium name="The Broad Institute Genomics Platform"/>
            <person name="Russ C."/>
            <person name="Tyler B."/>
            <person name="van West P."/>
            <person name="Dieguez-Uribeondo J."/>
            <person name="Young S.K."/>
            <person name="Zeng Q."/>
            <person name="Gargeya S."/>
            <person name="Fitzgerald M."/>
            <person name="Abouelleil A."/>
            <person name="Alvarado L."/>
            <person name="Chapman S.B."/>
            <person name="Gainer-Dewar J."/>
            <person name="Goldberg J."/>
            <person name="Griggs A."/>
            <person name="Gujja S."/>
            <person name="Hansen M."/>
            <person name="Howarth C."/>
            <person name="Imamovic A."/>
            <person name="Ireland A."/>
            <person name="Larimer J."/>
            <person name="McCowan C."/>
            <person name="Murphy C."/>
            <person name="Pearson M."/>
            <person name="Poon T.W."/>
            <person name="Priest M."/>
            <person name="Roberts A."/>
            <person name="Saif S."/>
            <person name="Shea T."/>
            <person name="Sykes S."/>
            <person name="Wortman J."/>
            <person name="Nusbaum C."/>
            <person name="Birren B."/>
        </authorList>
    </citation>
    <scope>NUCLEOTIDE SEQUENCE [LARGE SCALE GENOMIC DNA]</scope>
    <source>
        <strain evidence="2">APO3</strain>
    </source>
</reference>
<dbReference type="OrthoDB" id="74175at2759"/>
<dbReference type="RefSeq" id="XP_009832801.1">
    <property type="nucleotide sequence ID" value="XM_009834499.1"/>
</dbReference>